<accession>A0RV32</accession>
<dbReference type="PANTHER" id="PTHR47197:SF3">
    <property type="entry name" value="DIHYDRO-HEME D1 DEHYDROGENASE"/>
    <property type="match status" value="1"/>
</dbReference>
<evidence type="ECO:0000313" key="2">
    <source>
        <dbReference type="EMBL" id="ABK77199.1"/>
    </source>
</evidence>
<evidence type="ECO:0000256" key="1">
    <source>
        <dbReference type="SAM" id="MobiDB-lite"/>
    </source>
</evidence>
<dbReference type="EMBL" id="DP000238">
    <property type="protein sequence ID" value="ABK77199.1"/>
    <property type="molecule type" value="Genomic_DNA"/>
</dbReference>
<dbReference type="Gene3D" id="2.130.10.10">
    <property type="entry name" value="YVTN repeat-like/Quinoprotein amine dehydrogenase"/>
    <property type="match status" value="2"/>
</dbReference>
<keyword evidence="3" id="KW-1185">Reference proteome</keyword>
<dbReference type="InterPro" id="IPR051200">
    <property type="entry name" value="Host-pathogen_enzymatic-act"/>
</dbReference>
<dbReference type="PATRIC" id="fig|414004.10.peg.515"/>
<name>A0RV32_CENSY</name>
<sequence length="1344" mass="137761">MPEVHQAGAPPSGAPAPEGSPNAPLSAAQESGIRGAPQDGSVAGAQGHTEPRSKSARQDSGAAPRIISAVLANGSITVTFDSAVDIASVRAERIHVRNGSEFSGGLDLGGAAVSGGGGTLVIGLTGAQLDELAGYAGARLQFDEAALSGEGGALFPAAFKLPGPVNTGERIINPTQTGPRGIAFSDDGLKMFVAHEYFGGLIYQYRLGSAFDVTGASRVGSVAVGDQEEAPGAIAFSADGMRLFVAGPASEAVHGYDLSRPFAPGTLEYFGSLDLSAQDPDPHGLAFSDDGLSMYVAGLGGFVHQYSLNGTYALDGAAHAASLDVRSEERIPTGLALSPGGGFMYITGPEGFVHAYRLAEPFEVSTATLHTSFPYRGNLTSTDVAFGGGKMFIGRSHDLGRDPVIQQYDLRAPYDIGAFPTRSLSVGGQDSSPTGVDVSGGGTVLVVSGNQNDAVYAYDMVRHDIGTSTLSDTFVARNRQNALHDVRLSADGLLMYTVGLQPSIVHRYNLSGVNDISDPARSGAFDTSLQEGRPRGLEISAGGAGLFITGTGNQSVQQYVLGQPYNISAASHDGTFPADDARPTAITFAPDGLRMYLLGRESVSIYGYDLEEPYNLSSAVLAGSFYAGGQGGVPQLASLQGLAFSSDGLHLFVADSGAGRIHQYAMNMHPLRVPLQAADVPHGGRDSPLLAEKVSLGVHLPAGDVAAPRDAADAARNAGVVSVYVADAMEIGDGHNVDRARAAEGVDGPAVRDGVALSTGLRADDAPAVGTSGDAALMGMINAGDASRLADAVLLNVGLLPEGAPELGDAGDAVRNAGVVSVYVADAMELGDGHSVDRDSVVETMDGPAVRDGVALSAALLAEDAPSVGTFADAALAGMINARDAGRLADAVMLNVHLLAKDAPVVEASGDAITMGMINARDIGRPADAVMLNVHLLAKDAPVVEASGDIITMGMINARDVGRLADAVKLNVHLQAKDAPVVEASGDIITMGMINARDIGRPADAVMLNVHLLAKDAPMIEMAGELDGMLAVLDRPLPVEKITLGRFIHVADSPGVADREGDVIRTGTSPVVADSAVADIATGVEDEAGPVRGDSGAAPTRSRSGGGGGSSSLPAGTSLGYDVEFGFSSGGSNAALGPFSLRVEPGYPLVITPMLVPEGIMNIYDVELLFAGAGDSLAEVYYNRLGVFGKQCSGMIWQSDRVHACDMSSVLSGPARYDQPGSITVPLEGFTGTLSIKLRNSQGIVLATHDDDRYYIFTPGAAAPRAPAQGPSDGPTEPPAPRAPDILDAPASGTVPVQDAGRAEPPVQIGPEAGPAVPDAEPALPAAKGLFDVIMDFFRNLLGL</sequence>
<dbReference type="KEGG" id="csy:CENSYa_0566"/>
<feature type="compositionally biased region" description="Low complexity" evidence="1">
    <location>
        <begin position="7"/>
        <end position="24"/>
    </location>
</feature>
<proteinExistence type="predicted"/>
<feature type="region of interest" description="Disordered" evidence="1">
    <location>
        <begin position="1083"/>
        <end position="1113"/>
    </location>
</feature>
<organism evidence="2 3">
    <name type="scientific">Cenarchaeum symbiosum (strain A)</name>
    <dbReference type="NCBI Taxonomy" id="414004"/>
    <lineage>
        <taxon>Archaea</taxon>
        <taxon>Nitrososphaerota</taxon>
        <taxon>Candidatus Cenarchaeales</taxon>
        <taxon>Candidatus Cenarchaeaceae</taxon>
        <taxon>Candidatus Cenarchaeum</taxon>
    </lineage>
</organism>
<dbReference type="SUPFAM" id="SSF82171">
    <property type="entry name" value="DPP6 N-terminal domain-like"/>
    <property type="match status" value="1"/>
</dbReference>
<reference evidence="2 3" key="1">
    <citation type="journal article" date="2006" name="Proc. Natl. Acad. Sci. U.S.A.">
        <title>Genomic analysis of the uncultivated marine crenarchaeote Cenarchaeum symbiosum.</title>
        <authorList>
            <person name="Hallam S.J."/>
            <person name="Konstantinidis K.T."/>
            <person name="Putnam N."/>
            <person name="Schleper C."/>
            <person name="Watanabe Y."/>
            <person name="Sugahara J."/>
            <person name="Preston C."/>
            <person name="de la Torre J."/>
            <person name="Richardson P.M."/>
            <person name="DeLong E.F."/>
        </authorList>
    </citation>
    <scope>NUCLEOTIDE SEQUENCE [LARGE SCALE GENOMIC DNA]</scope>
    <source>
        <strain evidence="3">A</strain>
    </source>
</reference>
<dbReference type="InterPro" id="IPR015943">
    <property type="entry name" value="WD40/YVTN_repeat-like_dom_sf"/>
</dbReference>
<dbReference type="PANTHER" id="PTHR47197">
    <property type="entry name" value="PROTEIN NIRF"/>
    <property type="match status" value="1"/>
</dbReference>
<dbReference type="Proteomes" id="UP000000758">
    <property type="component" value="Chromosome"/>
</dbReference>
<gene>
    <name evidence="2" type="ordered locus">CENSYa_0566</name>
</gene>
<dbReference type="EnsemblBacteria" id="ABK77199">
    <property type="protein sequence ID" value="ABK77199"/>
    <property type="gene ID" value="CENSYa_0566"/>
</dbReference>
<evidence type="ECO:0000313" key="3">
    <source>
        <dbReference type="Proteomes" id="UP000000758"/>
    </source>
</evidence>
<feature type="region of interest" description="Disordered" evidence="1">
    <location>
        <begin position="1"/>
        <end position="61"/>
    </location>
</feature>
<feature type="region of interest" description="Disordered" evidence="1">
    <location>
        <begin position="1264"/>
        <end position="1321"/>
    </location>
</feature>
<dbReference type="HOGENOM" id="CLU_248701_0_0_2"/>
<protein>
    <submittedName>
        <fullName evidence="2">Uncharacterized protein</fullName>
    </submittedName>
</protein>